<evidence type="ECO:0000259" key="2">
    <source>
        <dbReference type="PROSITE" id="PS00036"/>
    </source>
</evidence>
<dbReference type="InterPro" id="IPR046347">
    <property type="entry name" value="bZIP_sf"/>
</dbReference>
<name>A0AAW1S8V8_9CHLO</name>
<evidence type="ECO:0000313" key="3">
    <source>
        <dbReference type="EMBL" id="KAK9842545.1"/>
    </source>
</evidence>
<feature type="domain" description="BZIP" evidence="2">
    <location>
        <begin position="82"/>
        <end position="95"/>
    </location>
</feature>
<organism evidence="3 4">
    <name type="scientific">Elliptochloris bilobata</name>
    <dbReference type="NCBI Taxonomy" id="381761"/>
    <lineage>
        <taxon>Eukaryota</taxon>
        <taxon>Viridiplantae</taxon>
        <taxon>Chlorophyta</taxon>
        <taxon>core chlorophytes</taxon>
        <taxon>Trebouxiophyceae</taxon>
        <taxon>Trebouxiophyceae incertae sedis</taxon>
        <taxon>Elliptochloris clade</taxon>
        <taxon>Elliptochloris</taxon>
    </lineage>
</organism>
<evidence type="ECO:0000256" key="1">
    <source>
        <dbReference type="SAM" id="Coils"/>
    </source>
</evidence>
<proteinExistence type="predicted"/>
<dbReference type="EMBL" id="JALJOU010000007">
    <property type="protein sequence ID" value="KAK9842545.1"/>
    <property type="molecule type" value="Genomic_DNA"/>
</dbReference>
<dbReference type="AlphaFoldDB" id="A0AAW1S8V8"/>
<protein>
    <recommendedName>
        <fullName evidence="2">BZIP domain-containing protein</fullName>
    </recommendedName>
</protein>
<keyword evidence="1" id="KW-0175">Coiled coil</keyword>
<dbReference type="Proteomes" id="UP001445335">
    <property type="component" value="Unassembled WGS sequence"/>
</dbReference>
<dbReference type="GO" id="GO:0003700">
    <property type="term" value="F:DNA-binding transcription factor activity"/>
    <property type="evidence" value="ECO:0007669"/>
    <property type="project" value="InterPro"/>
</dbReference>
<dbReference type="PROSITE" id="PS00036">
    <property type="entry name" value="BZIP_BASIC"/>
    <property type="match status" value="1"/>
</dbReference>
<dbReference type="SUPFAM" id="SSF57959">
    <property type="entry name" value="Leucine zipper domain"/>
    <property type="match status" value="1"/>
</dbReference>
<keyword evidence="4" id="KW-1185">Reference proteome</keyword>
<accession>A0AAW1S8V8</accession>
<dbReference type="SMART" id="SM00338">
    <property type="entry name" value="BRLZ"/>
    <property type="match status" value="1"/>
</dbReference>
<dbReference type="Gene3D" id="1.20.5.170">
    <property type="match status" value="1"/>
</dbReference>
<sequence>MLPPKQHILFDQALLGGLNESDSMFAFLDQMVPAPEPANNMMLYGAAANLGDAALAGAVRDPMAWGGGLTPAHKAERLHLAREKNKEAQKAFRRRQKAKQAEIEKRMVDLAAQLEALQHENKTLHRQNQTLQSALVVRSSEGVLQAAPRPAKDASVSPSGQAAWLPWNGRGSMREMATTLVEAQVGRLAAPARVAPVTGSWQPWADRGGKPSAMAALVLTLGEGVERFRLTPEGARGFTMEGMRAIWKELVKRCAGHLVNAANDATGRAAQEIEGLTREFVGLSNYLAVNNPRLINDLHFQSAEKTEPQLPPNASLWSSILLSLRFTDEQKAELLRARRTYFMRVGPLLQERATIQSCLLVVDERLAGSSVDDLQLNELSEALQRNLQNMHYAKCLFMMRAWYQVLTPMQVATFIVHAYPRPPDMMAVCAVLAEQAGELPVSALLRAPKPREVPVLGSSPNLEPPCTGSIFDVETHPASPPAS</sequence>
<dbReference type="InterPro" id="IPR004827">
    <property type="entry name" value="bZIP"/>
</dbReference>
<comment type="caution">
    <text evidence="3">The sequence shown here is derived from an EMBL/GenBank/DDBJ whole genome shotgun (WGS) entry which is preliminary data.</text>
</comment>
<gene>
    <name evidence="3" type="ORF">WJX81_005329</name>
</gene>
<reference evidence="3 4" key="1">
    <citation type="journal article" date="2024" name="Nat. Commun.">
        <title>Phylogenomics reveals the evolutionary origins of lichenization in chlorophyte algae.</title>
        <authorList>
            <person name="Puginier C."/>
            <person name="Libourel C."/>
            <person name="Otte J."/>
            <person name="Skaloud P."/>
            <person name="Haon M."/>
            <person name="Grisel S."/>
            <person name="Petersen M."/>
            <person name="Berrin J.G."/>
            <person name="Delaux P.M."/>
            <person name="Dal Grande F."/>
            <person name="Keller J."/>
        </authorList>
    </citation>
    <scope>NUCLEOTIDE SEQUENCE [LARGE SCALE GENOMIC DNA]</scope>
    <source>
        <strain evidence="3 4">SAG 245.80</strain>
    </source>
</reference>
<evidence type="ECO:0000313" key="4">
    <source>
        <dbReference type="Proteomes" id="UP001445335"/>
    </source>
</evidence>
<dbReference type="CDD" id="cd14686">
    <property type="entry name" value="bZIP"/>
    <property type="match status" value="1"/>
</dbReference>
<feature type="coiled-coil region" evidence="1">
    <location>
        <begin position="81"/>
        <end position="134"/>
    </location>
</feature>